<dbReference type="EMBL" id="JALEMU010000088">
    <property type="protein sequence ID" value="MCI5755752.1"/>
    <property type="molecule type" value="Genomic_DNA"/>
</dbReference>
<evidence type="ECO:0000256" key="2">
    <source>
        <dbReference type="SAM" id="SignalP"/>
    </source>
</evidence>
<organism evidence="3 4">
    <name type="scientific">Candidatus Colimorpha enterica</name>
    <dbReference type="NCBI Taxonomy" id="3083063"/>
    <lineage>
        <taxon>Bacteria</taxon>
        <taxon>Pseudomonadati</taxon>
        <taxon>Bacteroidota</taxon>
        <taxon>Bacteroidia</taxon>
        <taxon>Bacteroidales</taxon>
        <taxon>Candidatus Colimorpha</taxon>
    </lineage>
</organism>
<evidence type="ECO:0008006" key="5">
    <source>
        <dbReference type="Google" id="ProtNLM"/>
    </source>
</evidence>
<evidence type="ECO:0000313" key="3">
    <source>
        <dbReference type="EMBL" id="MCI5755752.1"/>
    </source>
</evidence>
<feature type="signal peptide" evidence="2">
    <location>
        <begin position="1"/>
        <end position="20"/>
    </location>
</feature>
<dbReference type="Proteomes" id="UP001139365">
    <property type="component" value="Unassembled WGS sequence"/>
</dbReference>
<evidence type="ECO:0000256" key="1">
    <source>
        <dbReference type="SAM" id="MobiDB-lite"/>
    </source>
</evidence>
<proteinExistence type="predicted"/>
<dbReference type="PROSITE" id="PS51257">
    <property type="entry name" value="PROKAR_LIPOPROTEIN"/>
    <property type="match status" value="1"/>
</dbReference>
<dbReference type="Gene3D" id="3.40.190.10">
    <property type="entry name" value="Periplasmic binding protein-like II"/>
    <property type="match status" value="1"/>
</dbReference>
<feature type="chain" id="PRO_5042003601" description="Extracellular solute-binding protein" evidence="2">
    <location>
        <begin position="21"/>
        <end position="497"/>
    </location>
</feature>
<feature type="region of interest" description="Disordered" evidence="1">
    <location>
        <begin position="19"/>
        <end position="48"/>
    </location>
</feature>
<evidence type="ECO:0000313" key="4">
    <source>
        <dbReference type="Proteomes" id="UP001139365"/>
    </source>
</evidence>
<reference evidence="3 4" key="1">
    <citation type="submission" date="2022-03" db="EMBL/GenBank/DDBJ databases">
        <title>Metagenome-assembled genomes from swine fecal metagenomes.</title>
        <authorList>
            <person name="Holman D.B."/>
            <person name="Kommadath A."/>
        </authorList>
    </citation>
    <scope>NUCLEOTIDE SEQUENCE [LARGE SCALE GENOMIC DNA]</scope>
    <source>
        <strain evidence="3">SUG147</strain>
    </source>
</reference>
<name>A0AAE3FJ33_9BACT</name>
<sequence length="497" mass="54654">MKKLIVAFLAVITVASAACASGGNKPSGTSGGTGSEGSRTTDGESVTTKLTDRLPEDLDFGGAKVVVHTRGDYNSVDEIFVEDTSNQVYEAIYKRNSVVEERLGVRIEVYRGAGWDTYYTTANSQLRASISSGDAAFDLVSGWQPCIPELATEGYMTDLNTVDFIGKTMPWWTQSLVDELTVAGKLCFVTGDISVFTMLGSMRVFVCNSTVAKDNGITGLYDTVRNGGWTLDFVTKLTKDLYRDNGNSQVDTGDTFGLLMGCANDVDAFIASARINMSVKDGNGIPSLDMPVEKMSMLVDKVYDLMYGSQGTYVAPADAADTAFAMMQENRLLLAPFPVDTLRVAFGDLKSDFMVLPYPKLDENQKNYGTRIQDALQIWGIPIDINGEKLSAASAVLEALGYESRNSVTPVYFDNALKGRYTRDDESKAMMDLIKDSVFLSFEMIYNNYIGSPCYTLRNMLGVQSRDFMSYWSKREQLINEAFNTVIERLIEPGTEK</sequence>
<accession>A0AAE3FJ33</accession>
<gene>
    <name evidence="3" type="ORF">MR241_05605</name>
</gene>
<protein>
    <recommendedName>
        <fullName evidence="5">Extracellular solute-binding protein</fullName>
    </recommendedName>
</protein>
<comment type="caution">
    <text evidence="3">The sequence shown here is derived from an EMBL/GenBank/DDBJ whole genome shotgun (WGS) entry which is preliminary data.</text>
</comment>
<dbReference type="AlphaFoldDB" id="A0AAE3FJ33"/>
<dbReference type="SUPFAM" id="SSF53850">
    <property type="entry name" value="Periplasmic binding protein-like II"/>
    <property type="match status" value="1"/>
</dbReference>
<feature type="compositionally biased region" description="Low complexity" evidence="1">
    <location>
        <begin position="36"/>
        <end position="45"/>
    </location>
</feature>
<keyword evidence="2" id="KW-0732">Signal</keyword>